<name>A0AAE7BWD8_9GAMM</name>
<protein>
    <submittedName>
        <fullName evidence="1">Uncharacterized protein</fullName>
    </submittedName>
</protein>
<proteinExistence type="predicted"/>
<gene>
    <name evidence="1" type="ORF">FSC10_05375</name>
</gene>
<accession>A0AAE7BWD8</accession>
<dbReference type="Proteomes" id="UP000503505">
    <property type="component" value="Chromosome"/>
</dbReference>
<dbReference type="AlphaFoldDB" id="A0AAE7BWD8"/>
<evidence type="ECO:0000313" key="2">
    <source>
        <dbReference type="Proteomes" id="UP000503505"/>
    </source>
</evidence>
<sequence>MRYAHQHNTQALVLFQLHQNIEECLNAFNLKSQNRQLRLQPDPLSQEYLLAQKHDLGQVCQQIRINRSEVSDPHPLVRYHLLAFIFNQLI</sequence>
<dbReference type="RefSeq" id="WP_004892443.1">
    <property type="nucleotide sequence ID" value="NZ_CP044474.1"/>
</dbReference>
<organism evidence="1 2">
    <name type="scientific">Acinetobacter schindleri</name>
    <dbReference type="NCBI Taxonomy" id="108981"/>
    <lineage>
        <taxon>Bacteria</taxon>
        <taxon>Pseudomonadati</taxon>
        <taxon>Pseudomonadota</taxon>
        <taxon>Gammaproteobacteria</taxon>
        <taxon>Moraxellales</taxon>
        <taxon>Moraxellaceae</taxon>
        <taxon>Acinetobacter</taxon>
    </lineage>
</organism>
<reference evidence="1 2" key="1">
    <citation type="submission" date="2019-09" db="EMBL/GenBank/DDBJ databases">
        <title>Non-baumannii Acinetobacter spp. carrying blaNDM-1 isolated in China.</title>
        <authorList>
            <person name="Cui C."/>
            <person name="Chen C."/>
            <person name="Sun J."/>
            <person name="Liu Y."/>
        </authorList>
    </citation>
    <scope>NUCLEOTIDE SEQUENCE [LARGE SCALE GENOMIC DNA]</scope>
    <source>
        <strain evidence="1 2">HZE23-1</strain>
    </source>
</reference>
<evidence type="ECO:0000313" key="1">
    <source>
        <dbReference type="EMBL" id="QIC66820.1"/>
    </source>
</evidence>
<dbReference type="EMBL" id="CP044463">
    <property type="protein sequence ID" value="QIC66820.1"/>
    <property type="molecule type" value="Genomic_DNA"/>
</dbReference>